<keyword evidence="3" id="KW-1185">Reference proteome</keyword>
<gene>
    <name evidence="2" type="ORF">DID88_003128</name>
</gene>
<sequence>MFNVDIDSEVNEVGKLRPDSIQNSMDKFKNSFFDSPTDKDRRNNKHGKRKGREGDGSTRKPPYVHRDQIKPHSKGSTAPNTHPARTAISSSGFVPHSSEATSKRPKLRNFEVPPHTKRQKLEGSSSYDSDGLDDDSNPRTRAKGSENNRFQDAKNLQRVASAPVDQVRRTEDHHERKIPTRRVEEGDMPKGSSRTDMARGRGVDRTCKSLMMSPPHLATSRNLNHRQDGDDIHKASNSGGGQRDRNKSSAPRNTVPSGREDAVQKNDILRKDDGRLANSRSRPQSPDRVVIKGRQDPEIGWGDESVVDGSHSS</sequence>
<comment type="caution">
    <text evidence="2">The sequence shown here is derived from an EMBL/GenBank/DDBJ whole genome shotgun (WGS) entry which is preliminary data.</text>
</comment>
<dbReference type="EMBL" id="QKRW01000016">
    <property type="protein sequence ID" value="RAL63940.1"/>
    <property type="molecule type" value="Genomic_DNA"/>
</dbReference>
<evidence type="ECO:0000313" key="2">
    <source>
        <dbReference type="EMBL" id="RAL63940.1"/>
    </source>
</evidence>
<feature type="compositionally biased region" description="Basic and acidic residues" evidence="1">
    <location>
        <begin position="258"/>
        <end position="275"/>
    </location>
</feature>
<accession>A0A395IUF3</accession>
<protein>
    <submittedName>
        <fullName evidence="2">Uncharacterized protein</fullName>
    </submittedName>
</protein>
<feature type="compositionally biased region" description="Basic and acidic residues" evidence="1">
    <location>
        <begin position="166"/>
        <end position="188"/>
    </location>
</feature>
<feature type="compositionally biased region" description="Acidic residues" evidence="1">
    <location>
        <begin position="1"/>
        <end position="10"/>
    </location>
</feature>
<proteinExistence type="predicted"/>
<feature type="compositionally biased region" description="Basic and acidic residues" evidence="1">
    <location>
        <begin position="196"/>
        <end position="207"/>
    </location>
</feature>
<dbReference type="OrthoDB" id="3559580at2759"/>
<reference evidence="2 3" key="1">
    <citation type="submission" date="2018-06" db="EMBL/GenBank/DDBJ databases">
        <title>Genome Sequence of the Brown Rot Fungal Pathogen Monilinia fructigena.</title>
        <authorList>
            <person name="Landi L."/>
            <person name="De Miccolis Angelini R.M."/>
            <person name="Pollastro S."/>
            <person name="Abate D."/>
            <person name="Faretra F."/>
            <person name="Romanazzi G."/>
        </authorList>
    </citation>
    <scope>NUCLEOTIDE SEQUENCE [LARGE SCALE GENOMIC DNA]</scope>
    <source>
        <strain evidence="2 3">Mfrg269</strain>
    </source>
</reference>
<name>A0A395IUF3_9HELO</name>
<feature type="region of interest" description="Disordered" evidence="1">
    <location>
        <begin position="1"/>
        <end position="313"/>
    </location>
</feature>
<feature type="compositionally biased region" description="Basic and acidic residues" evidence="1">
    <location>
        <begin position="52"/>
        <end position="70"/>
    </location>
</feature>
<evidence type="ECO:0000256" key="1">
    <source>
        <dbReference type="SAM" id="MobiDB-lite"/>
    </source>
</evidence>
<evidence type="ECO:0000313" key="3">
    <source>
        <dbReference type="Proteomes" id="UP000249056"/>
    </source>
</evidence>
<dbReference type="AlphaFoldDB" id="A0A395IUF3"/>
<dbReference type="Proteomes" id="UP000249056">
    <property type="component" value="Unassembled WGS sequence"/>
</dbReference>
<feature type="compositionally biased region" description="Basic residues" evidence="1">
    <location>
        <begin position="42"/>
        <end position="51"/>
    </location>
</feature>
<feature type="compositionally biased region" description="Basic and acidic residues" evidence="1">
    <location>
        <begin position="225"/>
        <end position="234"/>
    </location>
</feature>
<organism evidence="2 3">
    <name type="scientific">Monilinia fructigena</name>
    <dbReference type="NCBI Taxonomy" id="38457"/>
    <lineage>
        <taxon>Eukaryota</taxon>
        <taxon>Fungi</taxon>
        <taxon>Dikarya</taxon>
        <taxon>Ascomycota</taxon>
        <taxon>Pezizomycotina</taxon>
        <taxon>Leotiomycetes</taxon>
        <taxon>Helotiales</taxon>
        <taxon>Sclerotiniaceae</taxon>
        <taxon>Monilinia</taxon>
    </lineage>
</organism>
<feature type="compositionally biased region" description="Basic and acidic residues" evidence="1">
    <location>
        <begin position="143"/>
        <end position="152"/>
    </location>
</feature>